<organism evidence="2 3">
    <name type="scientific">Cystoisospora suis</name>
    <dbReference type="NCBI Taxonomy" id="483139"/>
    <lineage>
        <taxon>Eukaryota</taxon>
        <taxon>Sar</taxon>
        <taxon>Alveolata</taxon>
        <taxon>Apicomplexa</taxon>
        <taxon>Conoidasida</taxon>
        <taxon>Coccidia</taxon>
        <taxon>Eucoccidiorida</taxon>
        <taxon>Eimeriorina</taxon>
        <taxon>Sarcocystidae</taxon>
        <taxon>Cystoisospora</taxon>
    </lineage>
</organism>
<feature type="region of interest" description="Disordered" evidence="1">
    <location>
        <begin position="285"/>
        <end position="325"/>
    </location>
</feature>
<feature type="compositionally biased region" description="Low complexity" evidence="1">
    <location>
        <begin position="2532"/>
        <end position="2557"/>
    </location>
</feature>
<feature type="compositionally biased region" description="Basic and acidic residues" evidence="1">
    <location>
        <begin position="2394"/>
        <end position="2421"/>
    </location>
</feature>
<feature type="compositionally biased region" description="Low complexity" evidence="1">
    <location>
        <begin position="3144"/>
        <end position="3156"/>
    </location>
</feature>
<feature type="compositionally biased region" description="Polar residues" evidence="1">
    <location>
        <begin position="2377"/>
        <end position="2393"/>
    </location>
</feature>
<feature type="region of interest" description="Disordered" evidence="1">
    <location>
        <begin position="1914"/>
        <end position="1934"/>
    </location>
</feature>
<feature type="compositionally biased region" description="Polar residues" evidence="1">
    <location>
        <begin position="2479"/>
        <end position="2492"/>
    </location>
</feature>
<feature type="compositionally biased region" description="Polar residues" evidence="1">
    <location>
        <begin position="3012"/>
        <end position="3029"/>
    </location>
</feature>
<feature type="compositionally biased region" description="Basic and acidic residues" evidence="1">
    <location>
        <begin position="2942"/>
        <end position="2953"/>
    </location>
</feature>
<feature type="compositionally biased region" description="Low complexity" evidence="1">
    <location>
        <begin position="1301"/>
        <end position="1312"/>
    </location>
</feature>
<feature type="compositionally biased region" description="Basic and acidic residues" evidence="1">
    <location>
        <begin position="295"/>
        <end position="304"/>
    </location>
</feature>
<feature type="region of interest" description="Disordered" evidence="1">
    <location>
        <begin position="2767"/>
        <end position="3286"/>
    </location>
</feature>
<feature type="region of interest" description="Disordered" evidence="1">
    <location>
        <begin position="166"/>
        <end position="192"/>
    </location>
</feature>
<feature type="compositionally biased region" description="Polar residues" evidence="1">
    <location>
        <begin position="2979"/>
        <end position="2988"/>
    </location>
</feature>
<feature type="region of interest" description="Disordered" evidence="1">
    <location>
        <begin position="1087"/>
        <end position="1287"/>
    </location>
</feature>
<feature type="compositionally biased region" description="Basic and acidic residues" evidence="1">
    <location>
        <begin position="3086"/>
        <end position="3108"/>
    </location>
</feature>
<feature type="compositionally biased region" description="Polar residues" evidence="1">
    <location>
        <begin position="1201"/>
        <end position="1211"/>
    </location>
</feature>
<feature type="compositionally biased region" description="Basic and acidic residues" evidence="1">
    <location>
        <begin position="1662"/>
        <end position="1678"/>
    </location>
</feature>
<dbReference type="RefSeq" id="XP_067923343.1">
    <property type="nucleotide sequence ID" value="XM_068064676.1"/>
</dbReference>
<feature type="compositionally biased region" description="Basic and acidic residues" evidence="1">
    <location>
        <begin position="2594"/>
        <end position="2619"/>
    </location>
</feature>
<feature type="compositionally biased region" description="Low complexity" evidence="1">
    <location>
        <begin position="2867"/>
        <end position="2884"/>
    </location>
</feature>
<feature type="compositionally biased region" description="Basic and acidic residues" evidence="1">
    <location>
        <begin position="2227"/>
        <end position="2240"/>
    </location>
</feature>
<feature type="compositionally biased region" description="Basic and acidic residues" evidence="1">
    <location>
        <begin position="2296"/>
        <end position="2311"/>
    </location>
</feature>
<feature type="compositionally biased region" description="Basic and acidic residues" evidence="1">
    <location>
        <begin position="1521"/>
        <end position="1535"/>
    </location>
</feature>
<reference evidence="2 3" key="1">
    <citation type="journal article" date="2017" name="Int. J. Parasitol.">
        <title>The genome of the protozoan parasite Cystoisospora suis and a reverse vaccinology approach to identify vaccine candidates.</title>
        <authorList>
            <person name="Palmieri N."/>
            <person name="Shrestha A."/>
            <person name="Ruttkowski B."/>
            <person name="Beck T."/>
            <person name="Vogl C."/>
            <person name="Tomley F."/>
            <person name="Blake D.P."/>
            <person name="Joachim A."/>
        </authorList>
    </citation>
    <scope>NUCLEOTIDE SEQUENCE [LARGE SCALE GENOMIC DNA]</scope>
    <source>
        <strain evidence="2 3">Wien I</strain>
    </source>
</reference>
<dbReference type="GeneID" id="94427887"/>
<evidence type="ECO:0000313" key="2">
    <source>
        <dbReference type="EMBL" id="PHJ21663.1"/>
    </source>
</evidence>
<feature type="compositionally biased region" description="Low complexity" evidence="1">
    <location>
        <begin position="315"/>
        <end position="324"/>
    </location>
</feature>
<feature type="compositionally biased region" description="Basic and acidic residues" evidence="1">
    <location>
        <begin position="2119"/>
        <end position="2151"/>
    </location>
</feature>
<feature type="compositionally biased region" description="Low complexity" evidence="1">
    <location>
        <begin position="654"/>
        <end position="669"/>
    </location>
</feature>
<feature type="compositionally biased region" description="Low complexity" evidence="1">
    <location>
        <begin position="2422"/>
        <end position="2433"/>
    </location>
</feature>
<feature type="compositionally biased region" description="Polar residues" evidence="1">
    <location>
        <begin position="2567"/>
        <end position="2581"/>
    </location>
</feature>
<feature type="region of interest" description="Disordered" evidence="1">
    <location>
        <begin position="520"/>
        <end position="751"/>
    </location>
</feature>
<feature type="compositionally biased region" description="Basic and acidic residues" evidence="1">
    <location>
        <begin position="2630"/>
        <end position="2645"/>
    </location>
</feature>
<proteinExistence type="predicted"/>
<feature type="compositionally biased region" description="Low complexity" evidence="1">
    <location>
        <begin position="3044"/>
        <end position="3053"/>
    </location>
</feature>
<feature type="compositionally biased region" description="Basic and acidic residues" evidence="1">
    <location>
        <begin position="1689"/>
        <end position="1740"/>
    </location>
</feature>
<feature type="region of interest" description="Disordered" evidence="1">
    <location>
        <begin position="1301"/>
        <end position="1371"/>
    </location>
</feature>
<feature type="compositionally biased region" description="Gly residues" evidence="1">
    <location>
        <begin position="2052"/>
        <end position="2067"/>
    </location>
</feature>
<feature type="compositionally biased region" description="Basic and acidic residues" evidence="1">
    <location>
        <begin position="2469"/>
        <end position="2478"/>
    </location>
</feature>
<feature type="compositionally biased region" description="Basic and acidic residues" evidence="1">
    <location>
        <begin position="1592"/>
        <end position="1618"/>
    </location>
</feature>
<feature type="compositionally biased region" description="Basic and acidic residues" evidence="1">
    <location>
        <begin position="2653"/>
        <end position="2708"/>
    </location>
</feature>
<feature type="compositionally biased region" description="Low complexity" evidence="1">
    <location>
        <begin position="3264"/>
        <end position="3286"/>
    </location>
</feature>
<feature type="compositionally biased region" description="Low complexity" evidence="1">
    <location>
        <begin position="2330"/>
        <end position="2345"/>
    </location>
</feature>
<feature type="region of interest" description="Disordered" evidence="1">
    <location>
        <begin position="1440"/>
        <end position="1769"/>
    </location>
</feature>
<feature type="compositionally biased region" description="Basic and acidic residues" evidence="1">
    <location>
        <begin position="803"/>
        <end position="823"/>
    </location>
</feature>
<feature type="compositionally biased region" description="Basic and acidic residues" evidence="1">
    <location>
        <begin position="1170"/>
        <end position="1200"/>
    </location>
</feature>
<feature type="region of interest" description="Disordered" evidence="1">
    <location>
        <begin position="1950"/>
        <end position="2739"/>
    </location>
</feature>
<evidence type="ECO:0000313" key="3">
    <source>
        <dbReference type="Proteomes" id="UP000221165"/>
    </source>
</evidence>
<feature type="region of interest" description="Disordered" evidence="1">
    <location>
        <begin position="781"/>
        <end position="916"/>
    </location>
</feature>
<feature type="compositionally biased region" description="Low complexity" evidence="1">
    <location>
        <begin position="2494"/>
        <end position="2504"/>
    </location>
</feature>
<feature type="compositionally biased region" description="Basic and acidic residues" evidence="1">
    <location>
        <begin position="1221"/>
        <end position="1235"/>
    </location>
</feature>
<feature type="compositionally biased region" description="Polar residues" evidence="1">
    <location>
        <begin position="3109"/>
        <end position="3122"/>
    </location>
</feature>
<protein>
    <submittedName>
        <fullName evidence="2">Uncharacterized protein</fullName>
    </submittedName>
</protein>
<feature type="compositionally biased region" description="Polar residues" evidence="1">
    <location>
        <begin position="3056"/>
        <end position="3071"/>
    </location>
</feature>
<name>A0A2C6L1C1_9APIC</name>
<feature type="region of interest" description="Disordered" evidence="1">
    <location>
        <begin position="931"/>
        <end position="968"/>
    </location>
</feature>
<feature type="compositionally biased region" description="Basic and acidic residues" evidence="1">
    <location>
        <begin position="1107"/>
        <end position="1154"/>
    </location>
</feature>
<comment type="caution">
    <text evidence="2">The sequence shown here is derived from an EMBL/GenBank/DDBJ whole genome shotgun (WGS) entry which is preliminary data.</text>
</comment>
<gene>
    <name evidence="2" type="ORF">CSUI_004485</name>
</gene>
<feature type="compositionally biased region" description="Polar residues" evidence="1">
    <location>
        <begin position="1447"/>
        <end position="1464"/>
    </location>
</feature>
<feature type="compositionally biased region" description="Low complexity" evidence="1">
    <location>
        <begin position="561"/>
        <end position="571"/>
    </location>
</feature>
<feature type="compositionally biased region" description="Low complexity" evidence="1">
    <location>
        <begin position="2583"/>
        <end position="2592"/>
    </location>
</feature>
<feature type="compositionally biased region" description="Basic and acidic residues" evidence="1">
    <location>
        <begin position="2159"/>
        <end position="2172"/>
    </location>
</feature>
<dbReference type="EMBL" id="MIGC01002106">
    <property type="protein sequence ID" value="PHJ21663.1"/>
    <property type="molecule type" value="Genomic_DNA"/>
</dbReference>
<keyword evidence="3" id="KW-1185">Reference proteome</keyword>
<feature type="compositionally biased region" description="Low complexity" evidence="1">
    <location>
        <begin position="2828"/>
        <end position="2851"/>
    </location>
</feature>
<feature type="compositionally biased region" description="Low complexity" evidence="1">
    <location>
        <begin position="1344"/>
        <end position="1365"/>
    </location>
</feature>
<dbReference type="Proteomes" id="UP000221165">
    <property type="component" value="Unassembled WGS sequence"/>
</dbReference>
<feature type="compositionally biased region" description="Low complexity" evidence="1">
    <location>
        <begin position="2956"/>
        <end position="2968"/>
    </location>
</feature>
<feature type="compositionally biased region" description="Low complexity" evidence="1">
    <location>
        <begin position="1995"/>
        <end position="2004"/>
    </location>
</feature>
<dbReference type="VEuPathDB" id="ToxoDB:CSUI_004485"/>
<feature type="compositionally biased region" description="Basic and acidic residues" evidence="1">
    <location>
        <begin position="1569"/>
        <end position="1584"/>
    </location>
</feature>
<feature type="compositionally biased region" description="Low complexity" evidence="1">
    <location>
        <begin position="11"/>
        <end position="31"/>
    </location>
</feature>
<feature type="compositionally biased region" description="Basic and acidic residues" evidence="1">
    <location>
        <begin position="946"/>
        <end position="955"/>
    </location>
</feature>
<feature type="compositionally biased region" description="Low complexity" evidence="1">
    <location>
        <begin position="92"/>
        <end position="110"/>
    </location>
</feature>
<sequence length="3286" mass="347765">MATQQHGETVPVSSSSSSSSCPFPSLSGASSGRDCPWVFGEDQGSTFTSVINRGGSPPPVIIGNRQRSAAGEGVRDSMSSGPPHEPIPPVGFPQSQGQPPKQGQQEGAQEPLMVSGCSGLRSHNNVNVCGDREEGIPPFHHYHDDGSGDVRSMPMAPGLPSYRYPQREQPEGCHHSGSGNLDRMGRQGQGRGMVMVNGCDSGGSSSSVQYCHVGRDTTEDFYDPSALHVSLSSRVLLPSPPHLSHHQHQIPPVAPPSYYEPPYEGFSSIKLRPTPRDHARCLHHDQKSLNGHNNDNNEKRKDNLLGEGGENVRRLSPSPSESLPYTVYDHQPCIRRLSSEDSHDAALRRARHQYLKRGGVGSGGTSVPSHQYVCPVDAGGGENGPPSAESGSSSQIVSTHSPMTGSSFAQGHTGNEGGGPHTITAANSLIIMAASRPGSVSSCTQPRASLLPPDHRGVVGHFHPPNAFLGDTPGGYVPQHFRPSPSLIEEARARGAAEADRFFQRFQERQQEMMMYQRRAPGALGGGGEGGGDEVANSSSSHSSFQETTIGFDRNRSEEGSSLGMSTSASSRQSYGRGESSQGVMGPRQIFSVSPPHQHLGGFFHINRRSSCGEEERVAEGENTRGFLPNEEGTDERMMSSCCSGEGEGGGSMSSGHSQGNGSSSQQQSPDSIAFSGREEQGGGGVYSFAPAFHHPGDLAGRGGPSSGAHPFHHFSSSYEGRGGEQQEESSCSPISGIDARTLRPPSCLHPSLQSNVTSAANTATGAPAPSLAPSLSMDVYPQRRTTGDDPQQPPPPRLPCDFSERRPEVPFALGRDEPHQQGRDGALGTNSYHNNSRRSSGARPGFDYETGGMESRQSLPPHPSQLMRAPPNYACPPGRQAHQQIPPPLTGFVPSSSSSTAAPNGSHPSHPFLPRTQHYEQSCFSPSFLLPSDVSRRGPPSMVMGKEEVREESRATPQQLCAAGGSASGACGQGDSVLASFSSDSRPSRWGGEGLLSSTSGYQYEQGHHHTAGERRGALNEDGKPATPLYMMRGRQEGNHLERCPPVSLSSSQSCGRVDGGEGGGYPSSCWSRPIGFFYGARNDSRGEGGGSAGEQGDASGCWMDASRRQMDNDENEETNRGSEFHRERQGGSFPREMRAASDSRIGLSREKMVLASPGEGGKEILGNEETHANQEEAKAKQTCEEEERKGEERHKDNSSRGSTPPTSSYRRCVGSGNADESRGSSHVEGDFRNVRGLLSLSGGRRMNDDIEEETLGGVGGRRKHHSLDATGALGPPPFSSSSSNHPFLSGQDCCFFTSSSSSSFRGSSSLLPPPPSPPHHHGAMRSLSEHATPSYHSHHHNSTSSSHSRGPSSSRSSTTTSQSLGEPLIRDNQYSQVLSHDGSVSRSFPGLLEAQLYHHPRRVSGGRAVLREGQMGAPSFIDDDHEDMRQPVRYTSLDRGLPVPTHQQGLSRERPSISSRSNCVGGDGNVDGGGAGTSILSDDWRRGRRGKHQDQPSVEICSHGGVHEGHHDLHKVHHQRGEAERTEGLDKPSETPGLPPAYCEGVSSPSCSHRHLRDENSPQSPRSGEKSHNALREQKEEEGAPQGAWRGDDSDDGRRRGLIDRSVYEQRERPTENRSLSASRCDGPYSLLSRSDRNEFRSLLHDREALNPSSSVSSGEVDRRFIPTSPEERERVVGGNESPSSERFPDPHRENRTEDRTTRRVQSSDRDQPRDVRGDNDDLSSRSVDQQREREKFGMKNAKMVSPPQTGMSPISERRGGEAQQQQGEKVHTSLFTGRYEACSASSFFHSGSSTVIAPQSISSSPSLMSSSTLCNSRDPPCHLSGSADLPPTSTPAVVGDGGIGSGVCFLSSNGASIDGLPHGGVSAACDRINQNPLRHPVSVAGGTGGGDLSSGNLLSHLDERHRSLVLLPPLDPESPRRVNGASAASDTASQDILRSCCYEEGMSKEDKEMNGSSKKISTAGGIDMHANLNGPYFSEPPSPVHQRYSDQPPSTFSTSSSYHHHPEHPSVFSLANAAGSSSSSIPSHPHLHSNAHQSTAPGLLPLPIRGGGIGSRGRSHGGGQSSSKTSSRGPPVLLTERRGRGDPEALSPPSPSALLHRRPHLDSSSPSPQELPRGEDSSDQRRPASDSSEGKNDGEDMKTSEGLERWTSSKCTGEEERFPHSKDRGSSQSIITEGEGNADEKEKSTTHQDTTNAHGIVGEGGEGSSHHDSSHSGSISWSRGGEHHHAFSGDSGHHPPSKTKGEGALIIASSSSSSGGTRRDRDLQCLNEQANTSRGGGGRMYGGSFSASEGRDGGRQQGREERENLPLNSLRSTKDDTHHVHSSKIGGSTSSSSTSSSHSNHHSRRRGQQTWHPGTSPYIRIHHEHPPYHRNSSSNPHKMFTTSSGRPSDKSKGCGGDSSEKEERGKGGTKDSFSRKPSCFSSSSLSTGAQQRKAGGGAGRRLLNEEEEEGETSSRSSVRSGSTRDREKGSSDDSPSAGGQDTTSMAAVVVVVAESGSEVGGGEREGEGEREGCLRTLHGDTSSHSSTQNSFVRSSSSSSTSASSSVSPVECSEDPGNVKGSCSPSSSIVTPEKNSSLRLSTSSSSQDIEREDAVKHQQEKVGEVEKEEERKKTSLSPSKTQKQGKEEKQRVDDEEKSKGWKKVAAHRADGEGHDELSEALKEDGGSERTREEGRRKEERGGDSRAEKVRQTTDTKEREKETAGNQGITEEGVIDEENPAGQEKSSSSFSSSRLSLSCLSSFSSSSSRPREPFSISTSLAAMASPLPPPPSSSSSSGVGGSSGAVWGSSSSGGGGVTGHRNSSRASRILGGGGGHPPPFSQSTRRGTDSLSSSLSNSTALTSGTGPSTTAGDRHLHHPKYSRSSESSSYYSSSSSSWHHSPHQHHPPPPHSGDAIHYRAIALVEGDAVPPSSSSGRDYKNSRGGGGDVSSSFFQPQDREREREEGRGSSHHSNSSSGGSTTVKGGGNGGSFLTRVSQPSQGGISKFVVGGAATSSGEIASIPCGPLNSTPGTEESTCCQSITEEASLISRSSEGGGSPTTTSSSTASCMMVTSPQAKTQGDTTYPSDDKGLDKTTATNTKQDDSTDRDDDDKGAFERSHKTGDSSADNPSQQQSSDAPGGNHETRPTTGNSLPRGDVRSFSSSVRTSSSSDQTGGRHMGRSNPGRTRSPHRGGGGDHLSLSPGAPQAPEGGVSVKRDGSPENLRAMAFSSSKEGKRGADHSGGNLSRLGSSGGGGIRRGVECLRPESGAGDGEGGVGRSVSSSFSVVSSSRNSGTSSSPP</sequence>
<feature type="compositionally biased region" description="Basic and acidic residues" evidence="1">
    <location>
        <begin position="611"/>
        <end position="623"/>
    </location>
</feature>
<feature type="compositionally biased region" description="Basic and acidic residues" evidence="1">
    <location>
        <begin position="1636"/>
        <end position="1651"/>
    </location>
</feature>
<accession>A0A2C6L1C1</accession>
<feature type="compositionally biased region" description="Basic and acidic residues" evidence="1">
    <location>
        <begin position="2508"/>
        <end position="2520"/>
    </location>
</feature>
<feature type="region of interest" description="Disordered" evidence="1">
    <location>
        <begin position="983"/>
        <end position="1028"/>
    </location>
</feature>
<feature type="compositionally biased region" description="Gly residues" evidence="1">
    <location>
        <begin position="1467"/>
        <end position="1478"/>
    </location>
</feature>
<feature type="compositionally biased region" description="Polar residues" evidence="1">
    <location>
        <begin position="389"/>
        <end position="413"/>
    </location>
</feature>
<feature type="region of interest" description="Disordered" evidence="1">
    <location>
        <begin position="1"/>
        <end position="110"/>
    </location>
</feature>
<evidence type="ECO:0000256" key="1">
    <source>
        <dbReference type="SAM" id="MobiDB-lite"/>
    </source>
</evidence>
<feature type="compositionally biased region" description="Basic and acidic residues" evidence="1">
    <location>
        <begin position="1007"/>
        <end position="1025"/>
    </location>
</feature>
<feature type="region of interest" description="Disordered" evidence="1">
    <location>
        <begin position="1045"/>
        <end position="1065"/>
    </location>
</feature>
<feature type="compositionally biased region" description="Low complexity" evidence="1">
    <location>
        <begin position="2012"/>
        <end position="2037"/>
    </location>
</feature>
<feature type="compositionally biased region" description="Polar residues" evidence="1">
    <location>
        <begin position="829"/>
        <end position="840"/>
    </location>
</feature>
<feature type="region of interest" description="Disordered" evidence="1">
    <location>
        <begin position="357"/>
        <end position="423"/>
    </location>
</feature>
<feature type="non-terminal residue" evidence="2">
    <location>
        <position position="3286"/>
    </location>
</feature>